<dbReference type="EMBL" id="JACJKU010000086">
    <property type="protein sequence ID" value="MBM6941230.1"/>
    <property type="molecule type" value="Genomic_DNA"/>
</dbReference>
<accession>A0ABS2GY68</accession>
<feature type="compositionally biased region" description="Acidic residues" evidence="1">
    <location>
        <begin position="527"/>
        <end position="538"/>
    </location>
</feature>
<feature type="compositionally biased region" description="Basic and acidic residues" evidence="1">
    <location>
        <begin position="516"/>
        <end position="526"/>
    </location>
</feature>
<dbReference type="InterPro" id="IPR028932">
    <property type="entry name" value="TerB-C"/>
</dbReference>
<reference evidence="4 5" key="1">
    <citation type="journal article" date="2021" name="Sci. Rep.">
        <title>The distribution of antibiotic resistance genes in chicken gut microbiota commensals.</title>
        <authorList>
            <person name="Juricova H."/>
            <person name="Matiasovicova J."/>
            <person name="Kubasova T."/>
            <person name="Cejkova D."/>
            <person name="Rychlik I."/>
        </authorList>
    </citation>
    <scope>NUCLEOTIDE SEQUENCE [LARGE SCALE GENOMIC DNA]</scope>
    <source>
        <strain evidence="4 5">An574</strain>
    </source>
</reference>
<dbReference type="Pfam" id="PF13208">
    <property type="entry name" value="TerB_N"/>
    <property type="match status" value="1"/>
</dbReference>
<sequence>MDQRALKKLVYHKYGLNFQTDANHPKDLQLLMIEKTPFAILSNSRSLLDVKCPKFASLIRNLPAFHSPQLVPNDLEWVETSLQQINDHDLENVLDYAFKATANGNHNFVAQQLIYLPGDDTETNYHAQKIPNNRKQQQLKNRHVPEPLQKMMESYDYTILPVDEQEVNFYRQGQMVADYEDHYDQIYELKRYYPDYHAMNVHQLRTYFTWRTQLRHGDFTVSSTSYAYVYIYELLNNIGVKNPTEGYDKLLEFSQRYADNYGQRMQDYIHQWLQDYVLYYGLDRQRANQAFADKLETDRDYHILLHPGDYSEEKITKVFINHCSYLEKCRLYKKAPEEWSKVVKAVWQRLMDEQPQMFNQMVATKAFSTKYFFAGAVFSFHQLPKAHEYPIDSERQYQFKDRKYYCKVWYPLKDQSKRLNTFFHELDRVAREEFHLGHPLRPRAIDEQVLEIIKMGLQDYQREREEAKRVKIKINMGDLDQIRADASVTRDSLLTDEEKEEDIETSAPQPNVESTTSDKSDHHDEPLQQDDDNEDEPALDSDQRFLITALLNDQPYEDYCKQHHIMVSILVDAINDQLFDWIGDSVIEFDDQDQPQIVDDYRPDIQELLKEDK</sequence>
<evidence type="ECO:0000313" key="4">
    <source>
        <dbReference type="EMBL" id="MBM6941230.1"/>
    </source>
</evidence>
<feature type="domain" description="TerB N-terminal" evidence="2">
    <location>
        <begin position="134"/>
        <end position="347"/>
    </location>
</feature>
<feature type="region of interest" description="Disordered" evidence="1">
    <location>
        <begin position="490"/>
        <end position="538"/>
    </location>
</feature>
<feature type="compositionally biased region" description="Polar residues" evidence="1">
    <location>
        <begin position="506"/>
        <end position="515"/>
    </location>
</feature>
<dbReference type="RefSeq" id="WP_204785467.1">
    <property type="nucleotide sequence ID" value="NZ_CALVGD010000061.1"/>
</dbReference>
<comment type="caution">
    <text evidence="4">The sequence shown here is derived from an EMBL/GenBank/DDBJ whole genome shotgun (WGS) entry which is preliminary data.</text>
</comment>
<evidence type="ECO:0000313" key="5">
    <source>
        <dbReference type="Proteomes" id="UP000785625"/>
    </source>
</evidence>
<organism evidence="4 5">
    <name type="scientific">Limosilactobacillus coleohominis</name>
    <dbReference type="NCBI Taxonomy" id="181675"/>
    <lineage>
        <taxon>Bacteria</taxon>
        <taxon>Bacillati</taxon>
        <taxon>Bacillota</taxon>
        <taxon>Bacilli</taxon>
        <taxon>Lactobacillales</taxon>
        <taxon>Lactobacillaceae</taxon>
        <taxon>Limosilactobacillus</taxon>
    </lineage>
</organism>
<feature type="domain" description="TerB-C" evidence="3">
    <location>
        <begin position="459"/>
        <end position="605"/>
    </location>
</feature>
<keyword evidence="5" id="KW-1185">Reference proteome</keyword>
<dbReference type="Proteomes" id="UP000785625">
    <property type="component" value="Unassembled WGS sequence"/>
</dbReference>
<proteinExistence type="predicted"/>
<evidence type="ECO:0000259" key="2">
    <source>
        <dbReference type="Pfam" id="PF13208"/>
    </source>
</evidence>
<dbReference type="InterPro" id="IPR025266">
    <property type="entry name" value="TerB_N"/>
</dbReference>
<name>A0ABS2GY68_9LACO</name>
<evidence type="ECO:0000259" key="3">
    <source>
        <dbReference type="Pfam" id="PF15615"/>
    </source>
</evidence>
<protein>
    <submittedName>
        <fullName evidence="4">TerB N-terminal domain-containing protein</fullName>
    </submittedName>
</protein>
<gene>
    <name evidence="4" type="ORF">H5975_07120</name>
</gene>
<feature type="compositionally biased region" description="Acidic residues" evidence="1">
    <location>
        <begin position="494"/>
        <end position="504"/>
    </location>
</feature>
<evidence type="ECO:0000256" key="1">
    <source>
        <dbReference type="SAM" id="MobiDB-lite"/>
    </source>
</evidence>
<dbReference type="Pfam" id="PF15615">
    <property type="entry name" value="TerB_C"/>
    <property type="match status" value="1"/>
</dbReference>